<gene>
    <name evidence="1" type="ORF">METZ01_LOCUS199024</name>
</gene>
<dbReference type="EMBL" id="UINC01042907">
    <property type="protein sequence ID" value="SVB46170.1"/>
    <property type="molecule type" value="Genomic_DNA"/>
</dbReference>
<organism evidence="1">
    <name type="scientific">marine metagenome</name>
    <dbReference type="NCBI Taxonomy" id="408172"/>
    <lineage>
        <taxon>unclassified sequences</taxon>
        <taxon>metagenomes</taxon>
        <taxon>ecological metagenomes</taxon>
    </lineage>
</organism>
<protein>
    <submittedName>
        <fullName evidence="1">Uncharacterized protein</fullName>
    </submittedName>
</protein>
<dbReference type="AlphaFoldDB" id="A0A382E6A8"/>
<accession>A0A382E6A8</accession>
<name>A0A382E6A8_9ZZZZ</name>
<proteinExistence type="predicted"/>
<sequence>MITQHLLFIAVGHNWLLPLPIAGEAQVMRYLLFVWINRVTSSKNGFFDEVADFTAETSAAMVDSLGQFPDNTLSWAFPLGDEELS</sequence>
<evidence type="ECO:0000313" key="1">
    <source>
        <dbReference type="EMBL" id="SVB46170.1"/>
    </source>
</evidence>
<reference evidence="1" key="1">
    <citation type="submission" date="2018-05" db="EMBL/GenBank/DDBJ databases">
        <authorList>
            <person name="Lanie J.A."/>
            <person name="Ng W.-L."/>
            <person name="Kazmierczak K.M."/>
            <person name="Andrzejewski T.M."/>
            <person name="Davidsen T.M."/>
            <person name="Wayne K.J."/>
            <person name="Tettelin H."/>
            <person name="Glass J.I."/>
            <person name="Rusch D."/>
            <person name="Podicherti R."/>
            <person name="Tsui H.-C.T."/>
            <person name="Winkler M.E."/>
        </authorList>
    </citation>
    <scope>NUCLEOTIDE SEQUENCE</scope>
</reference>